<protein>
    <recommendedName>
        <fullName evidence="4">Stress protein</fullName>
    </recommendedName>
</protein>
<gene>
    <name evidence="2" type="ORF">DWZ83_04980</name>
</gene>
<dbReference type="OrthoDB" id="1858371at2"/>
<dbReference type="RefSeq" id="WP_118365501.1">
    <property type="nucleotide sequence ID" value="NZ_QRPK01000018.1"/>
</dbReference>
<evidence type="ECO:0000313" key="2">
    <source>
        <dbReference type="EMBL" id="RHM12052.1"/>
    </source>
</evidence>
<dbReference type="AlphaFoldDB" id="A0A415PH13"/>
<accession>A0A415PH13</accession>
<evidence type="ECO:0008006" key="4">
    <source>
        <dbReference type="Google" id="ProtNLM"/>
    </source>
</evidence>
<name>A0A415PH13_9FIRM</name>
<sequence length="103" mass="12101">MDRILKDIVAADKEARKRVQEKKTECLNIQHLVEAKKAETKAKYEQENLALLEAKKQAFEVEKAQALKAAKQEFDKQAEALQQTYKAHKDEWIQHIYEHCIHQ</sequence>
<feature type="coiled-coil region" evidence="1">
    <location>
        <begin position="35"/>
        <end position="91"/>
    </location>
</feature>
<organism evidence="2 3">
    <name type="scientific">Amedibacillus dolichus</name>
    <dbReference type="NCBI Taxonomy" id="31971"/>
    <lineage>
        <taxon>Bacteria</taxon>
        <taxon>Bacillati</taxon>
        <taxon>Bacillota</taxon>
        <taxon>Erysipelotrichia</taxon>
        <taxon>Erysipelotrichales</taxon>
        <taxon>Erysipelotrichaceae</taxon>
        <taxon>Amedibacillus</taxon>
    </lineage>
</organism>
<keyword evidence="1" id="KW-0175">Coiled coil</keyword>
<keyword evidence="3" id="KW-1185">Reference proteome</keyword>
<reference evidence="2 3" key="1">
    <citation type="submission" date="2018-08" db="EMBL/GenBank/DDBJ databases">
        <title>A genome reference for cultivated species of the human gut microbiota.</title>
        <authorList>
            <person name="Zou Y."/>
            <person name="Xue W."/>
            <person name="Luo G."/>
        </authorList>
    </citation>
    <scope>NUCLEOTIDE SEQUENCE [LARGE SCALE GENOMIC DNA]</scope>
    <source>
        <strain evidence="2 3">AF35-6BH</strain>
    </source>
</reference>
<proteinExistence type="predicted"/>
<dbReference type="Proteomes" id="UP000284868">
    <property type="component" value="Unassembled WGS sequence"/>
</dbReference>
<evidence type="ECO:0000313" key="3">
    <source>
        <dbReference type="Proteomes" id="UP000284868"/>
    </source>
</evidence>
<comment type="caution">
    <text evidence="2">The sequence shown here is derived from an EMBL/GenBank/DDBJ whole genome shotgun (WGS) entry which is preliminary data.</text>
</comment>
<evidence type="ECO:0000256" key="1">
    <source>
        <dbReference type="SAM" id="Coils"/>
    </source>
</evidence>
<dbReference type="EMBL" id="QRPK01000018">
    <property type="protein sequence ID" value="RHM12052.1"/>
    <property type="molecule type" value="Genomic_DNA"/>
</dbReference>